<keyword evidence="8" id="KW-0732">Signal</keyword>
<feature type="transmembrane region" description="Helical" evidence="7">
    <location>
        <begin position="440"/>
        <end position="459"/>
    </location>
</feature>
<reference evidence="9" key="2">
    <citation type="submission" date="2009-03" db="EMBL/GenBank/DDBJ databases">
        <authorList>
            <person name="Gang L."/>
        </authorList>
    </citation>
    <scope>NUCLEOTIDE SEQUENCE</scope>
    <source>
        <strain evidence="9">Anhui</strain>
    </source>
</reference>
<evidence type="ECO:0000256" key="4">
    <source>
        <dbReference type="ARBA" id="ARBA00022801"/>
    </source>
</evidence>
<feature type="transmembrane region" description="Helical" evidence="7">
    <location>
        <begin position="172"/>
        <end position="195"/>
    </location>
</feature>
<feature type="transmembrane region" description="Helical" evidence="7">
    <location>
        <begin position="498"/>
        <end position="517"/>
    </location>
</feature>
<protein>
    <submittedName>
        <fullName evidence="9">Putative signal peptide peptidase-like 2A</fullName>
    </submittedName>
</protein>
<sequence>MKVACLVLGIILLCHQTGCFHHWISILKVYENNNVSSYRCYQFSRTEQFDPFLSVTKLKLIDLTSPPIKDHSYLPSSLSSLSISVIWNNFNDADILSIDPQLLIIVYEGQLNPKLKMIFESHSSNVFNRSLIFLDTDQFNDIISEGHSHQPNANNISVSVFLFTANTMMYNLLIWILLYGFVMISFLLASWMIIVNREKLLLDCTQRHGVLSKSKLFAFLSIIMCLAVAVISLLISYFFYDIIVYIIISAFVLVGTISVSDFLKFVIQRIFPSTNKVVTFNAKCCRKLGPKKVSILSLVTLPIGLAIAITWLVFRNDEMIGWPLQSVIGMLIVATVISSGLIIPSAKVGTLLLTAFLAYDIFFVFITPLFSSHTSATVSSTQNIELSRTRRSNTNSYMEAVATGTAGKSGELLPLAFRLLVNEYVEVNKQNIEIIPHTSLLGFGDAVIPGIFLMFLIFYDACWRIPYYRHYLGGLLGYSLGFMVTIIVLHVTKGSQPALLYLCPFILFTTFVVVVTCDGLSEWKLLWSGSLPVLTNVNVDTNDANEVDQSPNLLEVLNIHSSEDKSINDSKIVLI</sequence>
<proteinExistence type="evidence at transcript level"/>
<dbReference type="GO" id="GO:0030660">
    <property type="term" value="C:Golgi-associated vesicle membrane"/>
    <property type="evidence" value="ECO:0007669"/>
    <property type="project" value="TreeGrafter"/>
</dbReference>
<dbReference type="PANTHER" id="PTHR12174">
    <property type="entry name" value="SIGNAL PEPTIDE PEPTIDASE"/>
    <property type="match status" value="1"/>
</dbReference>
<keyword evidence="6 7" id="KW-0472">Membrane</keyword>
<organism evidence="9">
    <name type="scientific">Schistosoma japonicum</name>
    <name type="common">Blood fluke</name>
    <dbReference type="NCBI Taxonomy" id="6182"/>
    <lineage>
        <taxon>Eukaryota</taxon>
        <taxon>Metazoa</taxon>
        <taxon>Spiralia</taxon>
        <taxon>Lophotrochozoa</taxon>
        <taxon>Platyhelminthes</taxon>
        <taxon>Trematoda</taxon>
        <taxon>Digenea</taxon>
        <taxon>Strigeidida</taxon>
        <taxon>Schistosomatoidea</taxon>
        <taxon>Schistosomatidae</taxon>
        <taxon>Schistosoma</taxon>
    </lineage>
</organism>
<keyword evidence="3 7" id="KW-0812">Transmembrane</keyword>
<feature type="transmembrane region" description="Helical" evidence="7">
    <location>
        <begin position="320"/>
        <end position="343"/>
    </location>
</feature>
<dbReference type="AlphaFoldDB" id="C1LGN9"/>
<evidence type="ECO:0000313" key="9">
    <source>
        <dbReference type="EMBL" id="CAX73867.1"/>
    </source>
</evidence>
<dbReference type="GO" id="GO:0098553">
    <property type="term" value="C:lumenal side of endoplasmic reticulum membrane"/>
    <property type="evidence" value="ECO:0007669"/>
    <property type="project" value="TreeGrafter"/>
</dbReference>
<evidence type="ECO:0000256" key="2">
    <source>
        <dbReference type="ARBA" id="ARBA00006859"/>
    </source>
</evidence>
<dbReference type="Pfam" id="PF04258">
    <property type="entry name" value="Peptidase_A22B"/>
    <property type="match status" value="1"/>
</dbReference>
<feature type="chain" id="PRO_5002909990" evidence="8">
    <location>
        <begin position="20"/>
        <end position="575"/>
    </location>
</feature>
<keyword evidence="4" id="KW-0378">Hydrolase</keyword>
<reference evidence="9" key="1">
    <citation type="journal article" date="2009" name="Nature">
        <title>The Schistosoma japonicum genome reveals features of host-parasite interplay.</title>
        <authorList>
            <person name="Liu F."/>
            <person name="Zhou Y."/>
            <person name="Wang Z.Q."/>
            <person name="Lu G."/>
            <person name="Zheng H."/>
            <person name="Brindley P.J."/>
            <person name="McManus D.P."/>
            <person name="Blair D."/>
            <person name="Zhang Q.H."/>
            <person name="Zhong Y."/>
            <person name="Wang S."/>
            <person name="Han Z.G."/>
            <person name="Chen Z."/>
        </authorList>
    </citation>
    <scope>NUCLEOTIDE SEQUENCE</scope>
    <source>
        <strain evidence="9">Anhui</strain>
    </source>
</reference>
<dbReference type="GO" id="GO:0005765">
    <property type="term" value="C:lysosomal membrane"/>
    <property type="evidence" value="ECO:0007669"/>
    <property type="project" value="TreeGrafter"/>
</dbReference>
<feature type="transmembrane region" description="Helical" evidence="7">
    <location>
        <begin position="471"/>
        <end position="492"/>
    </location>
</feature>
<evidence type="ECO:0000256" key="3">
    <source>
        <dbReference type="ARBA" id="ARBA00022692"/>
    </source>
</evidence>
<dbReference type="SMART" id="SM00730">
    <property type="entry name" value="PSN"/>
    <property type="match status" value="1"/>
</dbReference>
<feature type="transmembrane region" description="Helical" evidence="7">
    <location>
        <begin position="350"/>
        <end position="370"/>
    </location>
</feature>
<dbReference type="PANTHER" id="PTHR12174:SF103">
    <property type="entry name" value="INTRAMEMBRANE PROTEASE (IMPAS) FAMILY"/>
    <property type="match status" value="1"/>
</dbReference>
<comment type="similarity">
    <text evidence="2">Belongs to the peptidase A22B family.</text>
</comment>
<keyword evidence="5 7" id="KW-1133">Transmembrane helix</keyword>
<dbReference type="GO" id="GO:0042500">
    <property type="term" value="F:aspartic endopeptidase activity, intramembrane cleaving"/>
    <property type="evidence" value="ECO:0007669"/>
    <property type="project" value="InterPro"/>
</dbReference>
<dbReference type="EMBL" id="FN318138">
    <property type="protein sequence ID" value="CAX73867.1"/>
    <property type="molecule type" value="mRNA"/>
</dbReference>
<comment type="subcellular location">
    <subcellularLocation>
        <location evidence="1">Endomembrane system</location>
        <topology evidence="1">Multi-pass membrane protein</topology>
    </subcellularLocation>
</comment>
<feature type="transmembrane region" description="Helical" evidence="7">
    <location>
        <begin position="216"/>
        <end position="236"/>
    </location>
</feature>
<evidence type="ECO:0000256" key="6">
    <source>
        <dbReference type="ARBA" id="ARBA00023136"/>
    </source>
</evidence>
<dbReference type="InterPro" id="IPR006639">
    <property type="entry name" value="Preselin/SPP"/>
</dbReference>
<dbReference type="GO" id="GO:0033619">
    <property type="term" value="P:membrane protein proteolysis"/>
    <property type="evidence" value="ECO:0007669"/>
    <property type="project" value="TreeGrafter"/>
</dbReference>
<dbReference type="InterPro" id="IPR007369">
    <property type="entry name" value="Peptidase_A22B_SPP"/>
</dbReference>
<evidence type="ECO:0000256" key="5">
    <source>
        <dbReference type="ARBA" id="ARBA00022989"/>
    </source>
</evidence>
<name>C1LGN9_SCHJA</name>
<evidence type="ECO:0000256" key="1">
    <source>
        <dbReference type="ARBA" id="ARBA00004127"/>
    </source>
</evidence>
<feature type="transmembrane region" description="Helical" evidence="7">
    <location>
        <begin position="293"/>
        <end position="314"/>
    </location>
</feature>
<dbReference type="GO" id="GO:0098554">
    <property type="term" value="C:cytoplasmic side of endoplasmic reticulum membrane"/>
    <property type="evidence" value="ECO:0007669"/>
    <property type="project" value="TreeGrafter"/>
</dbReference>
<evidence type="ECO:0000256" key="8">
    <source>
        <dbReference type="SAM" id="SignalP"/>
    </source>
</evidence>
<feature type="transmembrane region" description="Helical" evidence="7">
    <location>
        <begin position="242"/>
        <end position="263"/>
    </location>
</feature>
<feature type="signal peptide" evidence="8">
    <location>
        <begin position="1"/>
        <end position="19"/>
    </location>
</feature>
<accession>C1LGN9</accession>
<evidence type="ECO:0000256" key="7">
    <source>
        <dbReference type="SAM" id="Phobius"/>
    </source>
</evidence>